<protein>
    <submittedName>
        <fullName evidence="1">Putative phage tail protein</fullName>
    </submittedName>
</protein>
<dbReference type="HOGENOM" id="CLU_175462_0_1_6"/>
<gene>
    <name evidence="1" type="ordered locus">ECIAI39_4432</name>
</gene>
<accession>A0A0H3MMQ5</accession>
<dbReference type="Pfam" id="PF05489">
    <property type="entry name" value="Phage_tail_X"/>
    <property type="match status" value="1"/>
</dbReference>
<evidence type="ECO:0000313" key="2">
    <source>
        <dbReference type="Proteomes" id="UP000000749"/>
    </source>
</evidence>
<organism evidence="1 2">
    <name type="scientific">Escherichia coli O7:K1 (strain IAI39 / ExPEC)</name>
    <dbReference type="NCBI Taxonomy" id="585057"/>
    <lineage>
        <taxon>Bacteria</taxon>
        <taxon>Pseudomonadati</taxon>
        <taxon>Pseudomonadota</taxon>
        <taxon>Gammaproteobacteria</taxon>
        <taxon>Enterobacterales</taxon>
        <taxon>Enterobacteriaceae</taxon>
        <taxon>Escherichia</taxon>
    </lineage>
</organism>
<dbReference type="PATRIC" id="fig|585057.6.peg.4578"/>
<dbReference type="EMBL" id="CU928164">
    <property type="protein sequence ID" value="CAR20538.1"/>
    <property type="molecule type" value="Genomic_DNA"/>
</dbReference>
<reference evidence="2" key="1">
    <citation type="journal article" date="2009" name="PLoS Genet.">
        <title>Organised genome dynamics in the Escherichia coli species results in highly diverse adaptive paths.</title>
        <authorList>
            <person name="Touchon M."/>
            <person name="Hoede C."/>
            <person name="Tenaillon O."/>
            <person name="Barbe V."/>
            <person name="Baeriswyl S."/>
            <person name="Bidet P."/>
            <person name="Bingen E."/>
            <person name="Bonacorsi S."/>
            <person name="Bouchier C."/>
            <person name="Bouvet O."/>
            <person name="Calteau A."/>
            <person name="Chiapello H."/>
            <person name="Clermont O."/>
            <person name="Cruveiller S."/>
            <person name="Danchin A."/>
            <person name="Diard M."/>
            <person name="Dossat C."/>
            <person name="Karoui M.E."/>
            <person name="Frapy E."/>
            <person name="Garry L."/>
            <person name="Ghigo J.M."/>
            <person name="Gilles A.M."/>
            <person name="Johnson J."/>
            <person name="Le Bouguenec C."/>
            <person name="Lescat M."/>
            <person name="Mangenot S."/>
            <person name="Martinez-Jehanne V."/>
            <person name="Matic I."/>
            <person name="Nassif X."/>
            <person name="Oztas S."/>
            <person name="Petit M.A."/>
            <person name="Pichon C."/>
            <person name="Rouy Z."/>
            <person name="Ruf C.S."/>
            <person name="Schneider D."/>
            <person name="Tourret J."/>
            <person name="Vacherie B."/>
            <person name="Vallenet D."/>
            <person name="Medigue C."/>
            <person name="Rocha E.P.C."/>
            <person name="Denamur E."/>
        </authorList>
    </citation>
    <scope>NUCLEOTIDE SEQUENCE [LARGE SCALE GENOMIC DNA]</scope>
    <source>
        <strain evidence="2">IAI39 / ExPEC</strain>
    </source>
</reference>
<dbReference type="InterPro" id="IPR008861">
    <property type="entry name" value="GpX-like"/>
</dbReference>
<name>A0A0H3MMQ5_ECO7I</name>
<dbReference type="STRING" id="585057.ECIAI39_4432"/>
<proteinExistence type="predicted"/>
<dbReference type="KEGG" id="ect:ECIAI39_4432"/>
<sequence>MMRYLEHITTDGERWDNLAWHYYGDALAYERIIAANPHVAIYPVLPSGIQLIIPVISVNKTLSEIPPWLR</sequence>
<evidence type="ECO:0000313" key="1">
    <source>
        <dbReference type="EMBL" id="CAR20538.1"/>
    </source>
</evidence>
<dbReference type="AlphaFoldDB" id="A0A0H3MMQ5"/>
<dbReference type="Proteomes" id="UP000000749">
    <property type="component" value="Chromosome"/>
</dbReference>